<feature type="transmembrane region" description="Helical" evidence="5">
    <location>
        <begin position="12"/>
        <end position="33"/>
    </location>
</feature>
<accession>A0A3A6QKU0</accession>
<keyword evidence="5" id="KW-1133">Transmembrane helix</keyword>
<dbReference type="PANTHER" id="PTHR35903">
    <property type="entry name" value="FLAGELLIN B1"/>
    <property type="match status" value="1"/>
</dbReference>
<organism evidence="6 7">
    <name type="scientific">Halonotius pteroides</name>
    <dbReference type="NCBI Taxonomy" id="268735"/>
    <lineage>
        <taxon>Archaea</taxon>
        <taxon>Methanobacteriati</taxon>
        <taxon>Methanobacteriota</taxon>
        <taxon>Stenosarchaea group</taxon>
        <taxon>Halobacteria</taxon>
        <taxon>Halobacteriales</taxon>
        <taxon>Haloferacaceae</taxon>
        <taxon>Halonotius</taxon>
    </lineage>
</organism>
<keyword evidence="6" id="KW-0969">Cilium</keyword>
<keyword evidence="6" id="KW-0282">Flagellum</keyword>
<dbReference type="InterPro" id="IPR002774">
    <property type="entry name" value="Flagellin_arc-type"/>
</dbReference>
<comment type="similarity">
    <text evidence="2 4">Belongs to the archaeal flagellin family.</text>
</comment>
<sequence length="195" mass="20193">MFNAANRGQVGIGTLIVFIAMVLVAAIAAGVLINTAGLLQSQAQQTGEETTAEVSDVVQVGEVIGLETNANNTIDTLNASVRLAAGSDPINLSKVSYTIETDGEATVVNGANTSAGTASDGIELYPKQGLEDGTDIISDQNDLMVVEFSLTDISGVSPLNESESITFISQAPAGGSTYKQLQAPRRIENNSAYIL</sequence>
<comment type="subcellular location">
    <subcellularLocation>
        <location evidence="1 4">Archaeal flagellum</location>
    </subcellularLocation>
</comment>
<dbReference type="Pfam" id="PF01917">
    <property type="entry name" value="Flagellin_arch-type"/>
    <property type="match status" value="1"/>
</dbReference>
<dbReference type="EMBL" id="QMDW01000026">
    <property type="protein sequence ID" value="RJX48070.1"/>
    <property type="molecule type" value="Genomic_DNA"/>
</dbReference>
<reference evidence="6 7" key="1">
    <citation type="submission" date="2018-06" db="EMBL/GenBank/DDBJ databases">
        <title>Halonotius sp. F13-13 a new haloarchaeeon isolated from a solar saltern from Isla Cristina, Huelva, Spain.</title>
        <authorList>
            <person name="Duran-Viseras A."/>
            <person name="Sanchez-Porro C."/>
            <person name="Ventosa A."/>
        </authorList>
    </citation>
    <scope>NUCLEOTIDE SEQUENCE [LARGE SCALE GENOMIC DNA]</scope>
    <source>
        <strain evidence="6 7">CECT 7525</strain>
    </source>
</reference>
<dbReference type="GO" id="GO:0005198">
    <property type="term" value="F:structural molecule activity"/>
    <property type="evidence" value="ECO:0007669"/>
    <property type="project" value="InterPro"/>
</dbReference>
<dbReference type="GO" id="GO:0097588">
    <property type="term" value="P:archaeal or bacterial-type flagellum-dependent cell motility"/>
    <property type="evidence" value="ECO:0007669"/>
    <property type="project" value="InterPro"/>
</dbReference>
<evidence type="ECO:0000256" key="1">
    <source>
        <dbReference type="ARBA" id="ARBA00004618"/>
    </source>
</evidence>
<keyword evidence="3 4" id="KW-0974">Archaeal flagellum</keyword>
<evidence type="ECO:0000256" key="2">
    <source>
        <dbReference type="ARBA" id="ARBA00010256"/>
    </source>
</evidence>
<keyword evidence="5" id="KW-0812">Transmembrane</keyword>
<keyword evidence="6" id="KW-0966">Cell projection</keyword>
<dbReference type="InterPro" id="IPR013373">
    <property type="entry name" value="Flagellin/pilin_N_arc"/>
</dbReference>
<gene>
    <name evidence="6" type="ORF">DP106_13190</name>
</gene>
<comment type="caution">
    <text evidence="6">The sequence shown here is derived from an EMBL/GenBank/DDBJ whole genome shotgun (WGS) entry which is preliminary data.</text>
</comment>
<dbReference type="GO" id="GO:0097589">
    <property type="term" value="C:archaeal-type flagellum"/>
    <property type="evidence" value="ECO:0007669"/>
    <property type="project" value="UniProtKB-SubCell"/>
</dbReference>
<evidence type="ECO:0000313" key="6">
    <source>
        <dbReference type="EMBL" id="RJX48070.1"/>
    </source>
</evidence>
<comment type="function">
    <text evidence="4">Flagellin is the subunit protein which polymerizes to form the filaments of archaeal flagella.</text>
</comment>
<dbReference type="AlphaFoldDB" id="A0A3A6QKU0"/>
<keyword evidence="7" id="KW-1185">Reference proteome</keyword>
<proteinExistence type="inferred from homology"/>
<dbReference type="PANTHER" id="PTHR35903:SF1">
    <property type="entry name" value="FLAGELLIN B1"/>
    <property type="match status" value="1"/>
</dbReference>
<name>A0A3A6QKU0_9EURY</name>
<evidence type="ECO:0000256" key="3">
    <source>
        <dbReference type="ARBA" id="ARBA00022440"/>
    </source>
</evidence>
<dbReference type="OrthoDB" id="339101at2157"/>
<dbReference type="RefSeq" id="WP_120086026.1">
    <property type="nucleotide sequence ID" value="NZ_QMDW01000026.1"/>
</dbReference>
<evidence type="ECO:0000256" key="4">
    <source>
        <dbReference type="RuleBase" id="RU361282"/>
    </source>
</evidence>
<evidence type="ECO:0000313" key="7">
    <source>
        <dbReference type="Proteomes" id="UP000281564"/>
    </source>
</evidence>
<protein>
    <recommendedName>
        <fullName evidence="4">Flagellin</fullName>
    </recommendedName>
</protein>
<evidence type="ECO:0000256" key="5">
    <source>
        <dbReference type="SAM" id="Phobius"/>
    </source>
</evidence>
<dbReference type="NCBIfam" id="TIGR02537">
    <property type="entry name" value="arch_flag_Nterm"/>
    <property type="match status" value="1"/>
</dbReference>
<keyword evidence="5" id="KW-0472">Membrane</keyword>
<dbReference type="Proteomes" id="UP000281564">
    <property type="component" value="Unassembled WGS sequence"/>
</dbReference>